<protein>
    <submittedName>
        <fullName evidence="4">Inovirus Gp2 family protein</fullName>
    </submittedName>
</protein>
<evidence type="ECO:0000313" key="6">
    <source>
        <dbReference type="Proteomes" id="UP000510650"/>
    </source>
</evidence>
<evidence type="ECO:0000313" key="4">
    <source>
        <dbReference type="EMBL" id="MBA8065205.1"/>
    </source>
</evidence>
<dbReference type="Proteomes" id="UP000510650">
    <property type="component" value="Chromosome"/>
</dbReference>
<dbReference type="RefSeq" id="WP_048998200.1">
    <property type="nucleotide sequence ID" value="NZ_BHWY01000013.1"/>
</dbReference>
<dbReference type="Pfam" id="PF11726">
    <property type="entry name" value="YagK_YfjJ_C"/>
    <property type="match status" value="1"/>
</dbReference>
<gene>
    <name evidence="2" type="ORF">AI2935V1_0953</name>
    <name evidence="4" type="ORF">HV077_23110</name>
    <name evidence="5" type="ORF">HV183_19205</name>
    <name evidence="3" type="ORF">SGX49_002513</name>
</gene>
<evidence type="ECO:0000313" key="3">
    <source>
        <dbReference type="EMBL" id="ELV3680085.1"/>
    </source>
</evidence>
<accession>A0A241Q719</accession>
<reference evidence="5" key="2">
    <citation type="journal article" date="2021" name="Microb. Genom.">
        <title>A genomic epidemiological study shows that prevalence of antimicrobial resistance in Enterobacterales is associated with the livestock host, as well as antimicrobial usage.</title>
        <authorList>
            <person name="AbuOun M."/>
            <person name="Jones H."/>
            <person name="Stubberfield E."/>
            <person name="Gilson D."/>
            <person name="Shaw L.P."/>
            <person name="Hubbard A.T.M."/>
            <person name="Chau K.K."/>
            <person name="Sebra R."/>
            <person name="Peto T.E.A."/>
            <person name="Crook D.W."/>
            <person name="Read D.S."/>
            <person name="Gweon H.S."/>
            <person name="Walker A.S."/>
            <person name="Stoesser N."/>
            <person name="Smith R.P."/>
            <person name="Anjum M.F."/>
            <person name="On Behalf Of The Rehab Consortium."/>
        </authorList>
    </citation>
    <scope>NUCLEOTIDE SEQUENCE</scope>
    <source>
        <strain evidence="5">RHBSTW-00398</strain>
    </source>
</reference>
<evidence type="ECO:0000313" key="2">
    <source>
        <dbReference type="EMBL" id="CAH6568826.1"/>
    </source>
</evidence>
<sequence length="203" mass="23726">MFDNICLDRRHAPFNTTYLQRILRVIDNATAEHARTMAVRVDLRLPDNMLINRQGLISRFIESLDAKIAARYRSKLKQGTRTYPCHLRDAWVREVGEINQKSHYHMVLFVNNDTFNGLGSYKEGGTGLASLIREAWLSALQLSHRPEHWTLARFPDNPLYYLDINSHGYSEVYDQLTFRLSYFAKERTKSYSRQERSFGCSQC</sequence>
<dbReference type="InterPro" id="IPR057271">
    <property type="entry name" value="YagK_YfjJ_C"/>
</dbReference>
<reference evidence="2" key="3">
    <citation type="submission" date="2022-05" db="EMBL/GenBank/DDBJ databases">
        <authorList>
            <person name="Alioto T."/>
            <person name="Alioto T."/>
            <person name="Gomez Garrido J."/>
        </authorList>
    </citation>
    <scope>NUCLEOTIDE SEQUENCE</scope>
    <source>
        <strain evidence="2">112</strain>
    </source>
</reference>
<dbReference type="EMBL" id="JABXRI010000001">
    <property type="protein sequence ID" value="MBA8065205.1"/>
    <property type="molecule type" value="Genomic_DNA"/>
</dbReference>
<evidence type="ECO:0000313" key="7">
    <source>
        <dbReference type="Proteomes" id="UP000591803"/>
    </source>
</evidence>
<dbReference type="Proteomes" id="UP001279522">
    <property type="component" value="Unassembled WGS sequence"/>
</dbReference>
<name>A0A241Q719_CITFR</name>
<organism evidence="4 7">
    <name type="scientific">Citrobacter freundii</name>
    <dbReference type="NCBI Taxonomy" id="546"/>
    <lineage>
        <taxon>Bacteria</taxon>
        <taxon>Pseudomonadati</taxon>
        <taxon>Pseudomonadota</taxon>
        <taxon>Gammaproteobacteria</taxon>
        <taxon>Enterobacterales</taxon>
        <taxon>Enterobacteriaceae</taxon>
        <taxon>Citrobacter</taxon>
        <taxon>Citrobacter freundii complex</taxon>
    </lineage>
</organism>
<evidence type="ECO:0000259" key="1">
    <source>
        <dbReference type="Pfam" id="PF11726"/>
    </source>
</evidence>
<dbReference type="Proteomes" id="UP000789647">
    <property type="component" value="Chromosome"/>
</dbReference>
<dbReference type="EMBL" id="ABOSXX010000009">
    <property type="protein sequence ID" value="ELV3680085.1"/>
    <property type="molecule type" value="Genomic_DNA"/>
</dbReference>
<reference evidence="6 7" key="1">
    <citation type="submission" date="2020-06" db="EMBL/GenBank/DDBJ databases">
        <title>REHAB project genomes.</title>
        <authorList>
            <person name="Shaw L.P."/>
        </authorList>
    </citation>
    <scope>NUCLEOTIDE SEQUENCE [LARGE SCALE GENOMIC DNA]</scope>
    <source>
        <strain evidence="4 7">RHBSTW-00116</strain>
        <strain evidence="6">RHBSTW-00398</strain>
    </source>
</reference>
<feature type="domain" description="YagK/YfjJ C-terminal" evidence="1">
    <location>
        <begin position="32"/>
        <end position="201"/>
    </location>
</feature>
<dbReference type="GeneID" id="85160629"/>
<dbReference type="EMBL" id="CP055538">
    <property type="protein sequence ID" value="QLO15402.1"/>
    <property type="molecule type" value="Genomic_DNA"/>
</dbReference>
<dbReference type="AlphaFoldDB" id="A0A241Q719"/>
<dbReference type="EMBL" id="OW995941">
    <property type="protein sequence ID" value="CAH6568826.1"/>
    <property type="molecule type" value="Genomic_DNA"/>
</dbReference>
<reference evidence="3" key="4">
    <citation type="submission" date="2023-05" db="EMBL/GenBank/DDBJ databases">
        <authorList>
            <consortium name="Clinical and Environmental Microbiology Branch: Whole genome sequencing antimicrobial resistance pathogens in the healthcare setting"/>
        </authorList>
    </citation>
    <scope>NUCLEOTIDE SEQUENCE</scope>
    <source>
        <strain evidence="3">2023GN-00287</strain>
    </source>
</reference>
<evidence type="ECO:0000313" key="5">
    <source>
        <dbReference type="EMBL" id="QLO15402.1"/>
    </source>
</evidence>
<dbReference type="Proteomes" id="UP000591803">
    <property type="component" value="Unassembled WGS sequence"/>
</dbReference>
<proteinExistence type="predicted"/>